<dbReference type="InterPro" id="IPR004841">
    <property type="entry name" value="AA-permease/SLC12A_dom"/>
</dbReference>
<feature type="domain" description="Amino acid permease/ SLC12A" evidence="6">
    <location>
        <begin position="3"/>
        <end position="118"/>
    </location>
</feature>
<proteinExistence type="predicted"/>
<gene>
    <name evidence="7" type="ORF">FGG08_004538</name>
</gene>
<dbReference type="Pfam" id="PF00324">
    <property type="entry name" value="AA_permease"/>
    <property type="match status" value="1"/>
</dbReference>
<comment type="caution">
    <text evidence="7">The sequence shown here is derived from an EMBL/GenBank/DDBJ whole genome shotgun (WGS) entry which is preliminary data.</text>
</comment>
<organism evidence="7 8">
    <name type="scientific">Glutinoglossum americanum</name>
    <dbReference type="NCBI Taxonomy" id="1670608"/>
    <lineage>
        <taxon>Eukaryota</taxon>
        <taxon>Fungi</taxon>
        <taxon>Dikarya</taxon>
        <taxon>Ascomycota</taxon>
        <taxon>Pezizomycotina</taxon>
        <taxon>Geoglossomycetes</taxon>
        <taxon>Geoglossales</taxon>
        <taxon>Geoglossaceae</taxon>
        <taxon>Glutinoglossum</taxon>
    </lineage>
</organism>
<accession>A0A9P8I4V8</accession>
<dbReference type="PANTHER" id="PTHR43341:SF4">
    <property type="entry name" value="ARGININE PERMEASE CAN1-RELATED"/>
    <property type="match status" value="1"/>
</dbReference>
<dbReference type="GO" id="GO:0015171">
    <property type="term" value="F:amino acid transmembrane transporter activity"/>
    <property type="evidence" value="ECO:0007669"/>
    <property type="project" value="TreeGrafter"/>
</dbReference>
<evidence type="ECO:0000256" key="3">
    <source>
        <dbReference type="ARBA" id="ARBA00022989"/>
    </source>
</evidence>
<evidence type="ECO:0000313" key="7">
    <source>
        <dbReference type="EMBL" id="KAH0538882.1"/>
    </source>
</evidence>
<keyword evidence="8" id="KW-1185">Reference proteome</keyword>
<keyword evidence="2 5" id="KW-0812">Transmembrane</keyword>
<comment type="subcellular location">
    <subcellularLocation>
        <location evidence="1">Membrane</location>
        <topology evidence="1">Multi-pass membrane protein</topology>
    </subcellularLocation>
</comment>
<evidence type="ECO:0000256" key="1">
    <source>
        <dbReference type="ARBA" id="ARBA00004141"/>
    </source>
</evidence>
<evidence type="ECO:0000259" key="6">
    <source>
        <dbReference type="Pfam" id="PF00324"/>
    </source>
</evidence>
<feature type="transmembrane region" description="Helical" evidence="5">
    <location>
        <begin position="224"/>
        <end position="246"/>
    </location>
</feature>
<feature type="transmembrane region" description="Helical" evidence="5">
    <location>
        <begin position="63"/>
        <end position="83"/>
    </location>
</feature>
<dbReference type="EMBL" id="JAGHQL010000093">
    <property type="protein sequence ID" value="KAH0538882.1"/>
    <property type="molecule type" value="Genomic_DNA"/>
</dbReference>
<name>A0A9P8I4V8_9PEZI</name>
<dbReference type="GO" id="GO:0016020">
    <property type="term" value="C:membrane"/>
    <property type="evidence" value="ECO:0007669"/>
    <property type="project" value="UniProtKB-SubCell"/>
</dbReference>
<protein>
    <recommendedName>
        <fullName evidence="6">Amino acid permease/ SLC12A domain-containing protein</fullName>
    </recommendedName>
</protein>
<dbReference type="OrthoDB" id="5401133at2759"/>
<reference evidence="7" key="1">
    <citation type="submission" date="2021-03" db="EMBL/GenBank/DDBJ databases">
        <title>Comparative genomics and phylogenomic investigation of the class Geoglossomycetes provide insights into ecological specialization and systematics.</title>
        <authorList>
            <person name="Melie T."/>
            <person name="Pirro S."/>
            <person name="Miller A.N."/>
            <person name="Quandt A."/>
        </authorList>
    </citation>
    <scope>NUCLEOTIDE SEQUENCE</scope>
    <source>
        <strain evidence="7">GBOQ0MN5Z8</strain>
    </source>
</reference>
<dbReference type="Gene3D" id="1.20.1740.10">
    <property type="entry name" value="Amino acid/polyamine transporter I"/>
    <property type="match status" value="1"/>
</dbReference>
<dbReference type="PANTHER" id="PTHR43341">
    <property type="entry name" value="AMINO ACID PERMEASE"/>
    <property type="match status" value="1"/>
</dbReference>
<feature type="transmembrane region" description="Helical" evidence="5">
    <location>
        <begin position="95"/>
        <end position="119"/>
    </location>
</feature>
<dbReference type="Proteomes" id="UP000698800">
    <property type="component" value="Unassembled WGS sequence"/>
</dbReference>
<dbReference type="AlphaFoldDB" id="A0A9P8I4V8"/>
<dbReference type="InterPro" id="IPR050524">
    <property type="entry name" value="APC_YAT"/>
</dbReference>
<evidence type="ECO:0000256" key="5">
    <source>
        <dbReference type="SAM" id="Phobius"/>
    </source>
</evidence>
<feature type="transmembrane region" description="Helical" evidence="5">
    <location>
        <begin position="193"/>
        <end position="212"/>
    </location>
</feature>
<sequence length="296" mass="33225">MAEAGFFGLAHASNGFFIFATWSCALSNMYSASRILYSLAANRYMPKFGGLRGKLATTTSRGVPLNSIIACTLFGFLGFLSIGKKPQAQLKALDALSRVGTIFWSITFLGLSITFIRYYHFLEDRVPAAPPRDPRVDREFGEGAAREAANNSIPNGAVDIGNIQLAPLEIEDIQPVPLEIYAYKSHFQPYRSWVGIIATSLFIIFGGWWVFVGKGNRFQWDRFISCYIANLVFVLLWGGVKVWNWVAGGGPPRLRPDTARIDVNTFLTAKLEEHEELNGVGHKLKKFAKKIWWWIY</sequence>
<evidence type="ECO:0000256" key="2">
    <source>
        <dbReference type="ARBA" id="ARBA00022692"/>
    </source>
</evidence>
<keyword evidence="4 5" id="KW-0472">Membrane</keyword>
<evidence type="ECO:0000256" key="4">
    <source>
        <dbReference type="ARBA" id="ARBA00023136"/>
    </source>
</evidence>
<keyword evidence="3 5" id="KW-1133">Transmembrane helix</keyword>
<evidence type="ECO:0000313" key="8">
    <source>
        <dbReference type="Proteomes" id="UP000698800"/>
    </source>
</evidence>